<feature type="non-terminal residue" evidence="17">
    <location>
        <position position="1242"/>
    </location>
</feature>
<name>A0A093HLK5_TYTAL</name>
<feature type="transmembrane region" description="Helical" evidence="14">
    <location>
        <begin position="131"/>
        <end position="150"/>
    </location>
</feature>
<feature type="domain" description="Sodium ion transport-associated" evidence="16">
    <location>
        <begin position="952"/>
        <end position="1146"/>
    </location>
</feature>
<feature type="transmembrane region" description="Helical" evidence="14">
    <location>
        <begin position="787"/>
        <end position="808"/>
    </location>
</feature>
<dbReference type="InterPro" id="IPR005821">
    <property type="entry name" value="Ion_trans_dom"/>
</dbReference>
<dbReference type="InterPro" id="IPR043203">
    <property type="entry name" value="VGCC_Ca_Na"/>
</dbReference>
<keyword evidence="3" id="KW-0597">Phosphoprotein</keyword>
<feature type="transmembrane region" description="Helical" evidence="14">
    <location>
        <begin position="195"/>
        <end position="215"/>
    </location>
</feature>
<evidence type="ECO:0000259" key="16">
    <source>
        <dbReference type="Pfam" id="PF06512"/>
    </source>
</evidence>
<feature type="transmembrane region" description="Helical" evidence="14">
    <location>
        <begin position="340"/>
        <end position="358"/>
    </location>
</feature>
<evidence type="ECO:0000256" key="8">
    <source>
        <dbReference type="ARBA" id="ARBA00023053"/>
    </source>
</evidence>
<feature type="transmembrane region" description="Helical" evidence="14">
    <location>
        <begin position="716"/>
        <end position="740"/>
    </location>
</feature>
<keyword evidence="12" id="KW-0739">Sodium transport</keyword>
<protein>
    <submittedName>
        <fullName evidence="17">Sodium channel protein type 5 subunit alpha</fullName>
    </submittedName>
</protein>
<keyword evidence="7 14" id="KW-1133">Transmembrane helix</keyword>
<feature type="transmembrane region" description="Helical" evidence="14">
    <location>
        <begin position="828"/>
        <end position="854"/>
    </location>
</feature>
<evidence type="ECO:0000256" key="13">
    <source>
        <dbReference type="ARBA" id="ARBA00023303"/>
    </source>
</evidence>
<dbReference type="GO" id="GO:0086010">
    <property type="term" value="P:membrane depolarization during action potential"/>
    <property type="evidence" value="ECO:0007669"/>
    <property type="project" value="TreeGrafter"/>
</dbReference>
<evidence type="ECO:0000259" key="15">
    <source>
        <dbReference type="Pfam" id="PF00520"/>
    </source>
</evidence>
<feature type="transmembrane region" description="Helical" evidence="14">
    <location>
        <begin position="1219"/>
        <end position="1237"/>
    </location>
</feature>
<keyword evidence="6" id="KW-0851">Voltage-gated channel</keyword>
<keyword evidence="4 14" id="KW-0812">Transmembrane</keyword>
<feature type="transmembrane region" description="Helical" evidence="14">
    <location>
        <begin position="157"/>
        <end position="175"/>
    </location>
</feature>
<feature type="transmembrane region" description="Helical" evidence="14">
    <location>
        <begin position="95"/>
        <end position="111"/>
    </location>
</feature>
<gene>
    <name evidence="17" type="ORF">N341_12297</name>
</gene>
<evidence type="ECO:0000256" key="4">
    <source>
        <dbReference type="ARBA" id="ARBA00022692"/>
    </source>
</evidence>
<dbReference type="SUPFAM" id="SSF81324">
    <property type="entry name" value="Voltage-gated potassium channels"/>
    <property type="match status" value="3"/>
</dbReference>
<accession>A0A093HLK5</accession>
<comment type="subcellular location">
    <subcellularLocation>
        <location evidence="1">Membrane</location>
        <topology evidence="1">Multi-pass membrane protein</topology>
    </subcellularLocation>
</comment>
<keyword evidence="9" id="KW-0406">Ion transport</keyword>
<organism evidence="17 18">
    <name type="scientific">Tyto alba</name>
    <name type="common">Barn owl</name>
    <dbReference type="NCBI Taxonomy" id="56313"/>
    <lineage>
        <taxon>Eukaryota</taxon>
        <taxon>Metazoa</taxon>
        <taxon>Chordata</taxon>
        <taxon>Craniata</taxon>
        <taxon>Vertebrata</taxon>
        <taxon>Euteleostomi</taxon>
        <taxon>Archelosauria</taxon>
        <taxon>Archosauria</taxon>
        <taxon>Dinosauria</taxon>
        <taxon>Saurischia</taxon>
        <taxon>Theropoda</taxon>
        <taxon>Coelurosauria</taxon>
        <taxon>Aves</taxon>
        <taxon>Neognathae</taxon>
        <taxon>Neoaves</taxon>
        <taxon>Telluraves</taxon>
        <taxon>Strigiformes</taxon>
        <taxon>Tytonidae</taxon>
        <taxon>Tyto</taxon>
    </lineage>
</organism>
<evidence type="ECO:0000256" key="9">
    <source>
        <dbReference type="ARBA" id="ARBA00023065"/>
    </source>
</evidence>
<evidence type="ECO:0000256" key="7">
    <source>
        <dbReference type="ARBA" id="ARBA00022989"/>
    </source>
</evidence>
<dbReference type="Gene3D" id="1.10.287.70">
    <property type="match status" value="2"/>
</dbReference>
<evidence type="ECO:0000256" key="11">
    <source>
        <dbReference type="ARBA" id="ARBA00023180"/>
    </source>
</evidence>
<feature type="domain" description="Ion transport" evidence="15">
    <location>
        <begin position="1150"/>
        <end position="1231"/>
    </location>
</feature>
<keyword evidence="13 17" id="KW-0407">Ion channel</keyword>
<feature type="transmembrane region" description="Helical" evidence="14">
    <location>
        <begin position="379"/>
        <end position="406"/>
    </location>
</feature>
<keyword evidence="10 14" id="KW-0472">Membrane</keyword>
<dbReference type="PANTHER" id="PTHR10037">
    <property type="entry name" value="VOLTAGE-GATED CATION CHANNEL CALCIUM AND SODIUM"/>
    <property type="match status" value="1"/>
</dbReference>
<evidence type="ECO:0000256" key="3">
    <source>
        <dbReference type="ARBA" id="ARBA00022553"/>
    </source>
</evidence>
<feature type="non-terminal residue" evidence="17">
    <location>
        <position position="1"/>
    </location>
</feature>
<dbReference type="GO" id="GO:0001518">
    <property type="term" value="C:voltage-gated sodium channel complex"/>
    <property type="evidence" value="ECO:0007669"/>
    <property type="project" value="InterPro"/>
</dbReference>
<evidence type="ECO:0000256" key="2">
    <source>
        <dbReference type="ARBA" id="ARBA00022448"/>
    </source>
</evidence>
<feature type="transmembrane region" description="Helical" evidence="14">
    <location>
        <begin position="1152"/>
        <end position="1170"/>
    </location>
</feature>
<keyword evidence="8" id="KW-0915">Sodium</keyword>
<evidence type="ECO:0000256" key="10">
    <source>
        <dbReference type="ARBA" id="ARBA00023136"/>
    </source>
</evidence>
<evidence type="ECO:0000256" key="5">
    <source>
        <dbReference type="ARBA" id="ARBA00022843"/>
    </source>
</evidence>
<dbReference type="Pfam" id="PF06512">
    <property type="entry name" value="Na_trans_assoc"/>
    <property type="match status" value="1"/>
</dbReference>
<evidence type="ECO:0000256" key="1">
    <source>
        <dbReference type="ARBA" id="ARBA00004141"/>
    </source>
</evidence>
<dbReference type="AlphaFoldDB" id="A0A093HLK5"/>
<feature type="domain" description="Ion transport" evidence="15">
    <location>
        <begin position="156"/>
        <end position="412"/>
    </location>
</feature>
<feature type="domain" description="Ion transport" evidence="15">
    <location>
        <begin position="721"/>
        <end position="941"/>
    </location>
</feature>
<sequence length="1242" mass="143141">PSETNSFRRFTPESLAAIEERIAKKKKLQAKVNGKNKDQGVEEDKLTPQLDLKTCKKLPSLYGDLPVELIGEPLEDVDPYYSDHKTFMVINKRRTIFRFTATPALCVVGPFNPVRKAAIKILIHSYPFSGFSYFSFKIHCTIFCHLFLCSYKCKCNLIYLFTGIYTGEILIKVLARGFVWNEFTFLRDPWNCLDLVVIVVMYVTMCKSMSKVSALRTFRVLRTLKAISVIPGLKVIVNSLIESVKKLTDVLILTVFCLSVFALIGLQLFMGNLTSKCVLSNATYNDTLCKDAKIYVPNDEDICYRMNKSSEILLCGFSSNPEKECPENYSCMKIGKNPDFGYTSFDHFGWAFLSLFRLMTQDYWERLYRQTIRTSGKNYILFFLGVIFLCSFYLFNLILAVVTMAYEEQNRATVAETEAKEKLLQDAKQILEKEQVYLLLFLLQMLAAGEGNKALHVRSEMSVADLKNSKEKEMKKEKPISRESLILGNHAKEEHIFNSQPGHCHKKLVSCHKNFSMFLSSETSNIIERNERTSCTGQEYQFHSLNNSFMEYVHKNHITANYMTYLYLYTPHTQKENETNEFVLKGNTKVLCIMMWSVSSSLSPGGYNYVLPDLVIFVVSVFLCLRDSPILCNARFTIVYFVFNKQILLSYELSVDSINDPFRRQRLMSAATVITDNLQLQESKLKCPSLCKRFAQKYLIWNCCPFWRLVKEKVKLVILDPFVDLLIMVCIIVNTIFMALEYPDMPRNYQQMIFISDKVFTLIFTAEMILKIIALDPYNYFQQKWNIFDSIVVMIGLISFKENLSYFRLLRIFKLAKSWPALNTLMKIILNSVGALGNLTLVLIITVFIFAVVGKQVLGEHYKKHYCKISTDENLRWHMKDFCHSFLIIFRILCGEWIETMWECMEVAGKGLCLPIFLLVLVIGNLVVLNLFIALLLSSFSIDSSMGQEESGQMTKCQIAIAQIHKGLQSVKDRILDHCGKIMKQNLKTTAKNKTLVKISAKHIEENNYAMTDVRKDVDNSCSDIGYYNTEDSSSVTRKYGEFLTSHSTCVPIAVAETYTDEGDGGEHSVCTEVEYRKQKCDAGSYSEASTVDPVILLEMLSQPKKSHLPKDCFAESCVECFPCCVVDITKFPGRTWWKFRKTCYRIVKHSWFENFIIFMIILSSAALAFEDIHLQKRKKVKMLLEYADKIFTYIFSMEMLLKWVAYGLHSYFTNAWCWLDFIIVCVSIIFSLSYILHFDIF</sequence>
<dbReference type="EMBL" id="KK392505">
    <property type="protein sequence ID" value="KFV55483.1"/>
    <property type="molecule type" value="Genomic_DNA"/>
</dbReference>
<keyword evidence="18" id="KW-1185">Reference proteome</keyword>
<dbReference type="GO" id="GO:0019228">
    <property type="term" value="P:neuronal action potential"/>
    <property type="evidence" value="ECO:0007669"/>
    <property type="project" value="TreeGrafter"/>
</dbReference>
<feature type="transmembrane region" description="Helical" evidence="14">
    <location>
        <begin position="912"/>
        <end position="937"/>
    </location>
</feature>
<feature type="transmembrane region" description="Helical" evidence="14">
    <location>
        <begin position="752"/>
        <end position="775"/>
    </location>
</feature>
<keyword evidence="2" id="KW-0813">Transport</keyword>
<dbReference type="GO" id="GO:0005248">
    <property type="term" value="F:voltage-gated sodium channel activity"/>
    <property type="evidence" value="ECO:0007669"/>
    <property type="project" value="InterPro"/>
</dbReference>
<dbReference type="InterPro" id="IPR010526">
    <property type="entry name" value="Na_trans_assoc_dom"/>
</dbReference>
<dbReference type="PANTHER" id="PTHR10037:SF208">
    <property type="entry name" value="SODIUM CHANNEL PROTEIN TYPE 10 SUBUNIT ALPHA"/>
    <property type="match status" value="1"/>
</dbReference>
<dbReference type="Pfam" id="PF00520">
    <property type="entry name" value="Ion_trans"/>
    <property type="match status" value="3"/>
</dbReference>
<proteinExistence type="predicted"/>
<feature type="transmembrane region" description="Helical" evidence="14">
    <location>
        <begin position="250"/>
        <end position="270"/>
    </location>
</feature>
<dbReference type="Proteomes" id="UP000054190">
    <property type="component" value="Unassembled WGS sequence"/>
</dbReference>
<evidence type="ECO:0000256" key="14">
    <source>
        <dbReference type="SAM" id="Phobius"/>
    </source>
</evidence>
<evidence type="ECO:0000313" key="17">
    <source>
        <dbReference type="EMBL" id="KFV55483.1"/>
    </source>
</evidence>
<dbReference type="Gene3D" id="1.20.120.350">
    <property type="entry name" value="Voltage-gated potassium channels. Chain C"/>
    <property type="match status" value="3"/>
</dbReference>
<evidence type="ECO:0000256" key="6">
    <source>
        <dbReference type="ARBA" id="ARBA00022882"/>
    </source>
</evidence>
<evidence type="ECO:0000313" key="18">
    <source>
        <dbReference type="Proteomes" id="UP000054190"/>
    </source>
</evidence>
<dbReference type="InterPro" id="IPR027359">
    <property type="entry name" value="Volt_channel_dom_sf"/>
</dbReference>
<evidence type="ECO:0000256" key="12">
    <source>
        <dbReference type="ARBA" id="ARBA00023201"/>
    </source>
</evidence>
<keyword evidence="5" id="KW-0832">Ubl conjugation</keyword>
<reference evidence="17 18" key="1">
    <citation type="submission" date="2014-04" db="EMBL/GenBank/DDBJ databases">
        <title>Genome evolution of avian class.</title>
        <authorList>
            <person name="Zhang G."/>
            <person name="Li C."/>
        </authorList>
    </citation>
    <scope>NUCLEOTIDE SEQUENCE [LARGE SCALE GENOMIC DNA]</scope>
    <source>
        <strain evidence="17">BGI_N341</strain>
    </source>
</reference>
<keyword evidence="11" id="KW-0325">Glycoprotein</keyword>
<dbReference type="FunFam" id="1.10.287.70:FF:000049">
    <property type="entry name" value="Voltage-dependent sodium channel 2"/>
    <property type="match status" value="1"/>
</dbReference>
<dbReference type="FunFam" id="1.20.120.350:FF:000068">
    <property type="entry name" value="Sodium channel protein"/>
    <property type="match status" value="1"/>
</dbReference>